<dbReference type="EC" id="5.4.4.2" evidence="3"/>
<proteinExistence type="inferred from homology"/>
<dbReference type="InterPro" id="IPR015890">
    <property type="entry name" value="Chorismate_C"/>
</dbReference>
<gene>
    <name evidence="7" type="ORF">ABRZ09_08595</name>
</gene>
<evidence type="ECO:0000313" key="7">
    <source>
        <dbReference type="EMBL" id="XDJ49314.1"/>
    </source>
</evidence>
<dbReference type="InterPro" id="IPR004561">
    <property type="entry name" value="IsoChor_synthase"/>
</dbReference>
<dbReference type="PANTHER" id="PTHR42839:SF2">
    <property type="entry name" value="ISOCHORISMATE SYNTHASE ENTC"/>
    <property type="match status" value="1"/>
</dbReference>
<dbReference type="PANTHER" id="PTHR42839">
    <property type="entry name" value="ISOCHORISMATE SYNTHASE ENTC"/>
    <property type="match status" value="1"/>
</dbReference>
<dbReference type="Gene3D" id="3.60.120.10">
    <property type="entry name" value="Anthranilate synthase"/>
    <property type="match status" value="1"/>
</dbReference>
<evidence type="ECO:0000256" key="5">
    <source>
        <dbReference type="ARBA" id="ARBA00041564"/>
    </source>
</evidence>
<dbReference type="Pfam" id="PF00425">
    <property type="entry name" value="Chorismate_bind"/>
    <property type="match status" value="1"/>
</dbReference>
<dbReference type="EMBL" id="CP158255">
    <property type="protein sequence ID" value="XDJ49314.1"/>
    <property type="molecule type" value="Genomic_DNA"/>
</dbReference>
<comment type="catalytic activity">
    <reaction evidence="1">
        <text>chorismate = isochorismate</text>
        <dbReference type="Rhea" id="RHEA:18985"/>
        <dbReference type="ChEBI" id="CHEBI:29748"/>
        <dbReference type="ChEBI" id="CHEBI:29780"/>
        <dbReference type="EC" id="5.4.4.2"/>
    </reaction>
</comment>
<dbReference type="AlphaFoldDB" id="A0AB39D5I6"/>
<organism evidence="7">
    <name type="scientific">Castellaniella ginsengisoli</name>
    <dbReference type="NCBI Taxonomy" id="546114"/>
    <lineage>
        <taxon>Bacteria</taxon>
        <taxon>Pseudomonadati</taxon>
        <taxon>Pseudomonadota</taxon>
        <taxon>Betaproteobacteria</taxon>
        <taxon>Burkholderiales</taxon>
        <taxon>Alcaligenaceae</taxon>
        <taxon>Castellaniella</taxon>
    </lineage>
</organism>
<name>A0AB39D5I6_9BURK</name>
<sequence length="400" mass="41762">MDMPAGKPCDPGADALSGFLPGDSLFSTGGAGIHGRGCLLQAAPREDVGACAAHLLAQAAELHADAAPATACAADGMRPLLLGLLPYDPAGPASAQLRVPRCLRRIAAPPEPLAAPGAAILQRREHPDRDGYERAVGAALERLGRDASLRKLVLSRTLELELDRPLDLPGVLARLWRASPHGHTYALPVAGIGAEQDYFLGASPELLVSREGRRVRVHPLAGTAARHPDAAEDARIAQALLASPKDRLEHAVVVEAIEAVLRPLCRTLNVPAQPGLTSTARLWHLGTLIEGELADPAISALDLAVALHPTPAVCGLPTADARRAIAALEPFERGYFAGAVGWCDIAGDGAWAVAIRCARASGRRLTLSAGAGIVPGSVPELEYRETGNKLRTILDALGLH</sequence>
<dbReference type="GO" id="GO:0009697">
    <property type="term" value="P:salicylic acid biosynthetic process"/>
    <property type="evidence" value="ECO:0007669"/>
    <property type="project" value="TreeGrafter"/>
</dbReference>
<protein>
    <recommendedName>
        <fullName evidence="3">isochorismate synthase</fullName>
        <ecNumber evidence="3">5.4.4.2</ecNumber>
    </recommendedName>
    <alternativeName>
        <fullName evidence="5">Isochorismate mutase</fullName>
    </alternativeName>
</protein>
<dbReference type="InterPro" id="IPR005801">
    <property type="entry name" value="ADC_synthase"/>
</dbReference>
<evidence type="ECO:0000256" key="1">
    <source>
        <dbReference type="ARBA" id="ARBA00000799"/>
    </source>
</evidence>
<evidence type="ECO:0000259" key="6">
    <source>
        <dbReference type="Pfam" id="PF00425"/>
    </source>
</evidence>
<dbReference type="NCBIfam" id="TIGR00543">
    <property type="entry name" value="isochor_syn"/>
    <property type="match status" value="1"/>
</dbReference>
<dbReference type="GO" id="GO:0008909">
    <property type="term" value="F:isochorismate synthase activity"/>
    <property type="evidence" value="ECO:0007669"/>
    <property type="project" value="UniProtKB-EC"/>
</dbReference>
<evidence type="ECO:0000256" key="2">
    <source>
        <dbReference type="ARBA" id="ARBA00005297"/>
    </source>
</evidence>
<keyword evidence="4 7" id="KW-0413">Isomerase</keyword>
<evidence type="ECO:0000256" key="4">
    <source>
        <dbReference type="ARBA" id="ARBA00023235"/>
    </source>
</evidence>
<feature type="domain" description="Chorismate-utilising enzyme C-terminal" evidence="6">
    <location>
        <begin position="129"/>
        <end position="389"/>
    </location>
</feature>
<dbReference type="SUPFAM" id="SSF56322">
    <property type="entry name" value="ADC synthase"/>
    <property type="match status" value="1"/>
</dbReference>
<reference evidence="7" key="1">
    <citation type="submission" date="2024-05" db="EMBL/GenBank/DDBJ databases">
        <authorList>
            <person name="Luo Y.-C."/>
            <person name="Nicholds J."/>
            <person name="Mortimer T."/>
            <person name="Maboni G."/>
        </authorList>
    </citation>
    <scope>NUCLEOTIDE SEQUENCE</scope>
    <source>
        <strain evidence="7">151108</strain>
    </source>
</reference>
<dbReference type="RefSeq" id="WP_368646562.1">
    <property type="nucleotide sequence ID" value="NZ_CP158255.1"/>
</dbReference>
<accession>A0AB39D5I6</accession>
<evidence type="ECO:0000256" key="3">
    <source>
        <dbReference type="ARBA" id="ARBA00012824"/>
    </source>
</evidence>
<comment type="similarity">
    <text evidence="2">Belongs to the isochorismate synthase family.</text>
</comment>